<proteinExistence type="predicted"/>
<sequence>MISALDRYCAAYAAAIKRIAEAARNYGKSGQKATDAARGAGRPPTHVTPWQDQ</sequence>
<evidence type="ECO:0000256" key="1">
    <source>
        <dbReference type="SAM" id="MobiDB-lite"/>
    </source>
</evidence>
<evidence type="ECO:0000313" key="2">
    <source>
        <dbReference type="EMBL" id="MBO2442894.1"/>
    </source>
</evidence>
<dbReference type="EMBL" id="JAGEOK010000028">
    <property type="protein sequence ID" value="MBO2442894.1"/>
    <property type="molecule type" value="Genomic_DNA"/>
</dbReference>
<gene>
    <name evidence="2" type="ORF">J4557_35745</name>
</gene>
<reference evidence="2 3" key="1">
    <citation type="submission" date="2021-03" db="EMBL/GenBank/DDBJ databases">
        <authorList>
            <person name="Kanchanasin P."/>
            <person name="Saeng-In P."/>
            <person name="Phongsopitanun W."/>
            <person name="Yuki M."/>
            <person name="Kudo T."/>
            <person name="Ohkuma M."/>
            <person name="Tanasupawat S."/>
        </authorList>
    </citation>
    <scope>NUCLEOTIDE SEQUENCE [LARGE SCALE GENOMIC DNA]</scope>
    <source>
        <strain evidence="2 3">L46</strain>
    </source>
</reference>
<comment type="caution">
    <text evidence="2">The sequence shown here is derived from an EMBL/GenBank/DDBJ whole genome shotgun (WGS) entry which is preliminary data.</text>
</comment>
<feature type="region of interest" description="Disordered" evidence="1">
    <location>
        <begin position="27"/>
        <end position="53"/>
    </location>
</feature>
<protein>
    <submittedName>
        <fullName evidence="2">Uncharacterized protein</fullName>
    </submittedName>
</protein>
<name>A0ABS3R9I1_9ACTN</name>
<accession>A0ABS3R9I1</accession>
<dbReference type="RefSeq" id="WP_208271203.1">
    <property type="nucleotide sequence ID" value="NZ_BAAAGM010000069.1"/>
</dbReference>
<evidence type="ECO:0000313" key="3">
    <source>
        <dbReference type="Proteomes" id="UP000666915"/>
    </source>
</evidence>
<dbReference type="Proteomes" id="UP000666915">
    <property type="component" value="Unassembled WGS sequence"/>
</dbReference>
<keyword evidence="3" id="KW-1185">Reference proteome</keyword>
<organism evidence="2 3">
    <name type="scientific">Actinomadura nitritigenes</name>
    <dbReference type="NCBI Taxonomy" id="134602"/>
    <lineage>
        <taxon>Bacteria</taxon>
        <taxon>Bacillati</taxon>
        <taxon>Actinomycetota</taxon>
        <taxon>Actinomycetes</taxon>
        <taxon>Streptosporangiales</taxon>
        <taxon>Thermomonosporaceae</taxon>
        <taxon>Actinomadura</taxon>
    </lineage>
</organism>